<evidence type="ECO:0000313" key="3">
    <source>
        <dbReference type="EMBL" id="MBU3031435.1"/>
    </source>
</evidence>
<evidence type="ECO:0000256" key="1">
    <source>
        <dbReference type="SAM" id="MobiDB-lite"/>
    </source>
</evidence>
<dbReference type="Proteomes" id="UP001166191">
    <property type="component" value="Unassembled WGS sequence"/>
</dbReference>
<dbReference type="EMBL" id="JAHKNG010000031">
    <property type="protein sequence ID" value="MBU3031435.1"/>
    <property type="molecule type" value="Genomic_DNA"/>
</dbReference>
<accession>A0ABS6AP93</accession>
<evidence type="ECO:0000259" key="2">
    <source>
        <dbReference type="Pfam" id="PF10026"/>
    </source>
</evidence>
<dbReference type="InterPro" id="IPR018728">
    <property type="entry name" value="DUF2268"/>
</dbReference>
<reference evidence="3" key="1">
    <citation type="submission" date="2021-06" db="EMBL/GenBank/DDBJ databases">
        <title>Paracoccus bacterium XHP0099 sp. nov., isolated from the surface waters of the Yellow Sea.</title>
        <authorList>
            <person name="Xue H."/>
            <person name="Zhang D."/>
        </authorList>
    </citation>
    <scope>NUCLEOTIDE SEQUENCE</scope>
    <source>
        <strain evidence="3">XHP0099</strain>
    </source>
</reference>
<feature type="region of interest" description="Disordered" evidence="1">
    <location>
        <begin position="192"/>
        <end position="218"/>
    </location>
</feature>
<protein>
    <submittedName>
        <fullName evidence="3">DUF2268 domain-containing protein</fullName>
    </submittedName>
</protein>
<sequence length="218" mass="23298">MPEIRAAAREAVARVSDHADLPPFDLVAKAGPEVIAEWGLGARSPSPGLIEVTLRPDRLDPALLVRILVREMHHLIRWDGPGYGRSLGEALVSEGLAGHFVLQVLGGRPDPWDAMRPAAGLARQAMNEWARLDYDHARWFHGKGDIRKWAGYGLGHLLVVEHLAQNQGEMATSLAGARAEAFRPTLRRLVGTEAAAEDEPDAGPPEAAGAGQDAGGAA</sequence>
<evidence type="ECO:0000313" key="4">
    <source>
        <dbReference type="Proteomes" id="UP001166191"/>
    </source>
</evidence>
<feature type="domain" description="DUF2268" evidence="2">
    <location>
        <begin position="26"/>
        <end position="174"/>
    </location>
</feature>
<gene>
    <name evidence="3" type="ORF">KNW02_15055</name>
</gene>
<organism evidence="3 4">
    <name type="scientific">Paracoccus marinaquae</name>
    <dbReference type="NCBI Taxonomy" id="2841926"/>
    <lineage>
        <taxon>Bacteria</taxon>
        <taxon>Pseudomonadati</taxon>
        <taxon>Pseudomonadota</taxon>
        <taxon>Alphaproteobacteria</taxon>
        <taxon>Rhodobacterales</taxon>
        <taxon>Paracoccaceae</taxon>
        <taxon>Paracoccus</taxon>
    </lineage>
</organism>
<proteinExistence type="predicted"/>
<name>A0ABS6AP93_9RHOB</name>
<comment type="caution">
    <text evidence="3">The sequence shown here is derived from an EMBL/GenBank/DDBJ whole genome shotgun (WGS) entry which is preliminary data.</text>
</comment>
<keyword evidence="4" id="KW-1185">Reference proteome</keyword>
<dbReference type="Pfam" id="PF10026">
    <property type="entry name" value="DUF2268"/>
    <property type="match status" value="1"/>
</dbReference>
<dbReference type="RefSeq" id="WP_216034105.1">
    <property type="nucleotide sequence ID" value="NZ_JAHKNG010000031.1"/>
</dbReference>